<dbReference type="PANTHER" id="PTHR45436">
    <property type="entry name" value="SENSOR HISTIDINE KINASE YKOH"/>
    <property type="match status" value="1"/>
</dbReference>
<keyword evidence="6 12" id="KW-0812">Transmembrane</keyword>
<proteinExistence type="predicted"/>
<evidence type="ECO:0000259" key="13">
    <source>
        <dbReference type="PROSITE" id="PS50109"/>
    </source>
</evidence>
<dbReference type="GO" id="GO:0016301">
    <property type="term" value="F:kinase activity"/>
    <property type="evidence" value="ECO:0007669"/>
    <property type="project" value="UniProtKB-KW"/>
</dbReference>
<dbReference type="CDD" id="cd00082">
    <property type="entry name" value="HisKA"/>
    <property type="match status" value="1"/>
</dbReference>
<dbReference type="SMART" id="SM00304">
    <property type="entry name" value="HAMP"/>
    <property type="match status" value="1"/>
</dbReference>
<protein>
    <recommendedName>
        <fullName evidence="3">histidine kinase</fullName>
        <ecNumber evidence="3">2.7.13.3</ecNumber>
    </recommendedName>
</protein>
<name>A0ABV6RXX3_9GAMM</name>
<dbReference type="InterPro" id="IPR004358">
    <property type="entry name" value="Sig_transdc_His_kin-like_C"/>
</dbReference>
<comment type="catalytic activity">
    <reaction evidence="1">
        <text>ATP + protein L-histidine = ADP + protein N-phospho-L-histidine.</text>
        <dbReference type="EC" id="2.7.13.3"/>
    </reaction>
</comment>
<dbReference type="SUPFAM" id="SSF47384">
    <property type="entry name" value="Homodimeric domain of signal transducing histidine kinase"/>
    <property type="match status" value="1"/>
</dbReference>
<evidence type="ECO:0000256" key="5">
    <source>
        <dbReference type="ARBA" id="ARBA00022679"/>
    </source>
</evidence>
<evidence type="ECO:0000256" key="11">
    <source>
        <dbReference type="SAM" id="MobiDB-lite"/>
    </source>
</evidence>
<dbReference type="Gene3D" id="3.30.565.10">
    <property type="entry name" value="Histidine kinase-like ATPase, C-terminal domain"/>
    <property type="match status" value="1"/>
</dbReference>
<keyword evidence="5" id="KW-0808">Transferase</keyword>
<evidence type="ECO:0000256" key="7">
    <source>
        <dbReference type="ARBA" id="ARBA00022777"/>
    </source>
</evidence>
<dbReference type="Pfam" id="PF02518">
    <property type="entry name" value="HATPase_c"/>
    <property type="match status" value="1"/>
</dbReference>
<dbReference type="SMART" id="SM00388">
    <property type="entry name" value="HisKA"/>
    <property type="match status" value="1"/>
</dbReference>
<dbReference type="InterPro" id="IPR005467">
    <property type="entry name" value="His_kinase_dom"/>
</dbReference>
<dbReference type="InterPro" id="IPR003661">
    <property type="entry name" value="HisK_dim/P_dom"/>
</dbReference>
<dbReference type="PRINTS" id="PR00344">
    <property type="entry name" value="BCTRLSENSOR"/>
</dbReference>
<feature type="domain" description="Histidine kinase" evidence="13">
    <location>
        <begin position="270"/>
        <end position="484"/>
    </location>
</feature>
<accession>A0ABV6RXX3</accession>
<organism evidence="15 16">
    <name type="scientific">Lysobacter korlensis</name>
    <dbReference type="NCBI Taxonomy" id="553636"/>
    <lineage>
        <taxon>Bacteria</taxon>
        <taxon>Pseudomonadati</taxon>
        <taxon>Pseudomonadota</taxon>
        <taxon>Gammaproteobacteria</taxon>
        <taxon>Lysobacterales</taxon>
        <taxon>Lysobacteraceae</taxon>
        <taxon>Lysobacter</taxon>
    </lineage>
</organism>
<evidence type="ECO:0000256" key="1">
    <source>
        <dbReference type="ARBA" id="ARBA00000085"/>
    </source>
</evidence>
<evidence type="ECO:0000256" key="10">
    <source>
        <dbReference type="ARBA" id="ARBA00023136"/>
    </source>
</evidence>
<dbReference type="SUPFAM" id="SSF55874">
    <property type="entry name" value="ATPase domain of HSP90 chaperone/DNA topoisomerase II/histidine kinase"/>
    <property type="match status" value="1"/>
</dbReference>
<dbReference type="InterPro" id="IPR036890">
    <property type="entry name" value="HATPase_C_sf"/>
</dbReference>
<evidence type="ECO:0000256" key="12">
    <source>
        <dbReference type="SAM" id="Phobius"/>
    </source>
</evidence>
<feature type="transmembrane region" description="Helical" evidence="12">
    <location>
        <begin position="169"/>
        <end position="192"/>
    </location>
</feature>
<dbReference type="Gene3D" id="6.10.340.10">
    <property type="match status" value="1"/>
</dbReference>
<comment type="caution">
    <text evidence="15">The sequence shown here is derived from an EMBL/GenBank/DDBJ whole genome shotgun (WGS) entry which is preliminary data.</text>
</comment>
<keyword evidence="16" id="KW-1185">Reference proteome</keyword>
<dbReference type="InterPro" id="IPR003660">
    <property type="entry name" value="HAMP_dom"/>
</dbReference>
<dbReference type="Proteomes" id="UP001589896">
    <property type="component" value="Unassembled WGS sequence"/>
</dbReference>
<dbReference type="EC" id="2.7.13.3" evidence="3"/>
<feature type="transmembrane region" description="Helical" evidence="12">
    <location>
        <begin position="20"/>
        <end position="42"/>
    </location>
</feature>
<keyword evidence="4" id="KW-0597">Phosphoprotein</keyword>
<dbReference type="PROSITE" id="PS50109">
    <property type="entry name" value="HIS_KIN"/>
    <property type="match status" value="1"/>
</dbReference>
<feature type="domain" description="HAMP" evidence="14">
    <location>
        <begin position="193"/>
        <end position="255"/>
    </location>
</feature>
<evidence type="ECO:0000256" key="6">
    <source>
        <dbReference type="ARBA" id="ARBA00022692"/>
    </source>
</evidence>
<dbReference type="InterPro" id="IPR003594">
    <property type="entry name" value="HATPase_dom"/>
</dbReference>
<evidence type="ECO:0000256" key="4">
    <source>
        <dbReference type="ARBA" id="ARBA00022553"/>
    </source>
</evidence>
<dbReference type="RefSeq" id="WP_386675180.1">
    <property type="nucleotide sequence ID" value="NZ_JBHLTG010000009.1"/>
</dbReference>
<dbReference type="InterPro" id="IPR036097">
    <property type="entry name" value="HisK_dim/P_sf"/>
</dbReference>
<dbReference type="PROSITE" id="PS50885">
    <property type="entry name" value="HAMP"/>
    <property type="match status" value="1"/>
</dbReference>
<keyword evidence="7 15" id="KW-0418">Kinase</keyword>
<feature type="region of interest" description="Disordered" evidence="11">
    <location>
        <begin position="479"/>
        <end position="500"/>
    </location>
</feature>
<dbReference type="Gene3D" id="1.10.287.130">
    <property type="match status" value="1"/>
</dbReference>
<evidence type="ECO:0000313" key="16">
    <source>
        <dbReference type="Proteomes" id="UP001589896"/>
    </source>
</evidence>
<gene>
    <name evidence="15" type="ORF">ACFFGH_28695</name>
</gene>
<keyword evidence="10 12" id="KW-0472">Membrane</keyword>
<evidence type="ECO:0000256" key="2">
    <source>
        <dbReference type="ARBA" id="ARBA00004370"/>
    </source>
</evidence>
<evidence type="ECO:0000256" key="3">
    <source>
        <dbReference type="ARBA" id="ARBA00012438"/>
    </source>
</evidence>
<evidence type="ECO:0000256" key="8">
    <source>
        <dbReference type="ARBA" id="ARBA00022989"/>
    </source>
</evidence>
<dbReference type="PANTHER" id="PTHR45436:SF5">
    <property type="entry name" value="SENSOR HISTIDINE KINASE TRCS"/>
    <property type="match status" value="1"/>
</dbReference>
<comment type="subcellular location">
    <subcellularLocation>
        <location evidence="2">Membrane</location>
    </subcellularLocation>
</comment>
<evidence type="ECO:0000256" key="9">
    <source>
        <dbReference type="ARBA" id="ARBA00023012"/>
    </source>
</evidence>
<dbReference type="Pfam" id="PF00512">
    <property type="entry name" value="HisKA"/>
    <property type="match status" value="1"/>
</dbReference>
<feature type="transmembrane region" description="Helical" evidence="12">
    <location>
        <begin position="77"/>
        <end position="104"/>
    </location>
</feature>
<dbReference type="InterPro" id="IPR050428">
    <property type="entry name" value="TCS_sensor_his_kinase"/>
</dbReference>
<evidence type="ECO:0000259" key="14">
    <source>
        <dbReference type="PROSITE" id="PS50885"/>
    </source>
</evidence>
<evidence type="ECO:0000313" key="15">
    <source>
        <dbReference type="EMBL" id="MFC0681830.1"/>
    </source>
</evidence>
<dbReference type="CDD" id="cd00075">
    <property type="entry name" value="HATPase"/>
    <property type="match status" value="1"/>
</dbReference>
<reference evidence="15 16" key="1">
    <citation type="submission" date="2024-09" db="EMBL/GenBank/DDBJ databases">
        <authorList>
            <person name="Sun Q."/>
            <person name="Mori K."/>
        </authorList>
    </citation>
    <scope>NUCLEOTIDE SEQUENCE [LARGE SCALE GENOMIC DNA]</scope>
    <source>
        <strain evidence="15 16">KCTC 23076</strain>
    </source>
</reference>
<sequence length="500" mass="52409">MNVSATLDRPAGWSLRKRLVAGIVAMLAVFSLVVGALSVLALHEFLVSKVDAQLTSAIGRSQDVAGRPHGREAPVEALLPGLGSGAVGVLTVDGIVVAAGYIAVNGDGEPLTEEQVLRITAMDQDAGPVTIDLGGTLDAYRFVSTTDAAGNEMIVGLPLAEAQEITGSLLVIVGVVGGLALLTAGILSAAAVRRALRPLERVADTAGRVAELPLSRGAVALPDRVPSEYADPDTEVGKVALSLNRMLDHVADALTARQQSEDQVRQFVADASHELRTPLAAIRGYSELTRRAPYELPDELRHSLSRIESESVRMSRLVEELLLLAHLDEGRALRAEPVDLGDLLADVASDARAAGPDHEWRVTVPDEPVVIRGDAERLHQAFANLLANSRVHTPAGTSVEVRLTATPDAAIVSVSDDGPGIAKSILPTLFERFVRGDSSRSRRAGSTGLGLSIVRAILEAHAGTVTVESEPGRTVFTARLPSTPTGSADRRDGAAVLSGS</sequence>
<keyword evidence="9" id="KW-0902">Two-component regulatory system</keyword>
<dbReference type="SMART" id="SM00387">
    <property type="entry name" value="HATPase_c"/>
    <property type="match status" value="1"/>
</dbReference>
<keyword evidence="8 12" id="KW-1133">Transmembrane helix</keyword>
<dbReference type="EMBL" id="JBHLTG010000009">
    <property type="protein sequence ID" value="MFC0681830.1"/>
    <property type="molecule type" value="Genomic_DNA"/>
</dbReference>